<dbReference type="PROSITE" id="PS50817">
    <property type="entry name" value="INTEIN_N_TER"/>
    <property type="match status" value="1"/>
</dbReference>
<dbReference type="InterPro" id="IPR018247">
    <property type="entry name" value="EF_Hand_1_Ca_BS"/>
</dbReference>
<evidence type="ECO:0000313" key="3">
    <source>
        <dbReference type="Proteomes" id="UP000237655"/>
    </source>
</evidence>
<dbReference type="InterPro" id="IPR006141">
    <property type="entry name" value="Intein_N"/>
</dbReference>
<accession>A0A2S0MR62</accession>
<dbReference type="EMBL" id="CP027665">
    <property type="protein sequence ID" value="AVO38183.1"/>
    <property type="molecule type" value="Genomic_DNA"/>
</dbReference>
<organism evidence="2 3">
    <name type="scientific">Pukyongiella litopenaei</name>
    <dbReference type="NCBI Taxonomy" id="2605946"/>
    <lineage>
        <taxon>Bacteria</taxon>
        <taxon>Pseudomonadati</taxon>
        <taxon>Pseudomonadota</taxon>
        <taxon>Alphaproteobacteria</taxon>
        <taxon>Rhodobacterales</taxon>
        <taxon>Paracoccaceae</taxon>
        <taxon>Pukyongiella</taxon>
    </lineage>
</organism>
<sequence>MAEVNYWYLTPITRSGSNAPNWDVDPSQSVQYEVWFGTQAEYNALPDPGIYDIVIVDVNSDGLVSATEMRDALNGSTAPNPSNNQGYLGEYEVDYDGTGPQPTVAYSTSNQGIQSTTQAMLLTIDPLDPNLTDFPANYKGGVGNFDPFDPGTLAPPCFVHGTHILTPEGQVRVADLCVGDLVMTRDHGPQPVRWIGVAQVSAARLTLQPELYPVVIRQGALGENRPAADLHVSRQHRVLVDDWRAELMFGADDGVLVPAIALCNDSTVTVDHAPQTVTYYHVAFDRHEVIWSEGLETESFFPAARTVQAMTAAQRNELFTLYPELATNGQAFEAARPQPATRGARMLARA</sequence>
<evidence type="ECO:0000259" key="1">
    <source>
        <dbReference type="Pfam" id="PF13403"/>
    </source>
</evidence>
<dbReference type="Gene3D" id="2.170.16.10">
    <property type="entry name" value="Hedgehog/Intein (Hint) domain"/>
    <property type="match status" value="1"/>
</dbReference>
<evidence type="ECO:0000313" key="2">
    <source>
        <dbReference type="EMBL" id="AVO38183.1"/>
    </source>
</evidence>
<keyword evidence="3" id="KW-1185">Reference proteome</keyword>
<dbReference type="AlphaFoldDB" id="A0A2S0MR62"/>
<feature type="domain" description="Hedgehog/Intein (Hint)" evidence="1">
    <location>
        <begin position="156"/>
        <end position="303"/>
    </location>
</feature>
<dbReference type="Pfam" id="PF13403">
    <property type="entry name" value="Hint_2"/>
    <property type="match status" value="1"/>
</dbReference>
<dbReference type="Proteomes" id="UP000237655">
    <property type="component" value="Chromosome"/>
</dbReference>
<proteinExistence type="predicted"/>
<dbReference type="InterPro" id="IPR036844">
    <property type="entry name" value="Hint_dom_sf"/>
</dbReference>
<gene>
    <name evidence="2" type="ORF">C6Y53_11010</name>
</gene>
<protein>
    <submittedName>
        <fullName evidence="2">Hint domain-containing protein</fullName>
    </submittedName>
</protein>
<dbReference type="PROSITE" id="PS00018">
    <property type="entry name" value="EF_HAND_1"/>
    <property type="match status" value="1"/>
</dbReference>
<dbReference type="InterPro" id="IPR028992">
    <property type="entry name" value="Hedgehog/Intein_dom"/>
</dbReference>
<dbReference type="SUPFAM" id="SSF51294">
    <property type="entry name" value="Hedgehog/intein (Hint) domain"/>
    <property type="match status" value="1"/>
</dbReference>
<dbReference type="RefSeq" id="WP_106472498.1">
    <property type="nucleotide sequence ID" value="NZ_CP027665.1"/>
</dbReference>
<dbReference type="GO" id="GO:0016539">
    <property type="term" value="P:intein-mediated protein splicing"/>
    <property type="evidence" value="ECO:0007669"/>
    <property type="project" value="InterPro"/>
</dbReference>
<dbReference type="KEGG" id="thas:C6Y53_11010"/>
<reference evidence="3" key="1">
    <citation type="submission" date="2018-03" db="EMBL/GenBank/DDBJ databases">
        <title>Genomic analysis of the strain SH-1 isolated from shrimp intestine.</title>
        <authorList>
            <person name="Kim Y.-S."/>
            <person name="Kim S.-E."/>
            <person name="Kim K.-H."/>
        </authorList>
    </citation>
    <scope>NUCLEOTIDE SEQUENCE [LARGE SCALE GENOMIC DNA]</scope>
    <source>
        <strain evidence="3">SH-1</strain>
    </source>
</reference>
<name>A0A2S0MR62_9RHOB</name>